<keyword evidence="4" id="KW-1185">Reference proteome</keyword>
<proteinExistence type="predicted"/>
<evidence type="ECO:0000256" key="1">
    <source>
        <dbReference type="SAM" id="MobiDB-lite"/>
    </source>
</evidence>
<feature type="compositionally biased region" description="Low complexity" evidence="1">
    <location>
        <begin position="222"/>
        <end position="236"/>
    </location>
</feature>
<dbReference type="OrthoDB" id="102559at2759"/>
<feature type="domain" description="Rhodanese" evidence="2">
    <location>
        <begin position="36"/>
        <end position="134"/>
    </location>
</feature>
<organism evidence="3 4">
    <name type="scientific">Cudoniella acicularis</name>
    <dbReference type="NCBI Taxonomy" id="354080"/>
    <lineage>
        <taxon>Eukaryota</taxon>
        <taxon>Fungi</taxon>
        <taxon>Dikarya</taxon>
        <taxon>Ascomycota</taxon>
        <taxon>Pezizomycotina</taxon>
        <taxon>Leotiomycetes</taxon>
        <taxon>Helotiales</taxon>
        <taxon>Tricladiaceae</taxon>
        <taxon>Cudoniella</taxon>
    </lineage>
</organism>
<feature type="compositionally biased region" description="Basic and acidic residues" evidence="1">
    <location>
        <begin position="238"/>
        <end position="250"/>
    </location>
</feature>
<feature type="compositionally biased region" description="Acidic residues" evidence="1">
    <location>
        <begin position="587"/>
        <end position="608"/>
    </location>
</feature>
<evidence type="ECO:0000259" key="2">
    <source>
        <dbReference type="PROSITE" id="PS50206"/>
    </source>
</evidence>
<dbReference type="InterPro" id="IPR036873">
    <property type="entry name" value="Rhodanese-like_dom_sf"/>
</dbReference>
<evidence type="ECO:0000313" key="3">
    <source>
        <dbReference type="EMBL" id="KAF4637535.1"/>
    </source>
</evidence>
<dbReference type="PANTHER" id="PTHR10828:SF38">
    <property type="entry name" value="ARSENICAL-RESISTANCE PROTEIN 2-RELATED"/>
    <property type="match status" value="1"/>
</dbReference>
<gene>
    <name evidence="3" type="ORF">G7Y89_g517</name>
</gene>
<feature type="region of interest" description="Disordered" evidence="1">
    <location>
        <begin position="280"/>
        <end position="377"/>
    </location>
</feature>
<dbReference type="Proteomes" id="UP000566819">
    <property type="component" value="Unassembled WGS sequence"/>
</dbReference>
<comment type="caution">
    <text evidence="3">The sequence shown here is derived from an EMBL/GenBank/DDBJ whole genome shotgun (WGS) entry which is preliminary data.</text>
</comment>
<feature type="compositionally biased region" description="Basic and acidic residues" evidence="1">
    <location>
        <begin position="298"/>
        <end position="311"/>
    </location>
</feature>
<dbReference type="Gene3D" id="3.40.250.10">
    <property type="entry name" value="Rhodanese-like domain"/>
    <property type="match status" value="1"/>
</dbReference>
<feature type="compositionally biased region" description="Polar residues" evidence="1">
    <location>
        <begin position="491"/>
        <end position="502"/>
    </location>
</feature>
<dbReference type="SUPFAM" id="SSF52821">
    <property type="entry name" value="Rhodanese/Cell cycle control phosphatase"/>
    <property type="match status" value="1"/>
</dbReference>
<feature type="region of interest" description="Disordered" evidence="1">
    <location>
        <begin position="393"/>
        <end position="416"/>
    </location>
</feature>
<dbReference type="GO" id="GO:0005737">
    <property type="term" value="C:cytoplasm"/>
    <property type="evidence" value="ECO:0007669"/>
    <property type="project" value="TreeGrafter"/>
</dbReference>
<dbReference type="AlphaFoldDB" id="A0A8H4RX12"/>
<feature type="compositionally biased region" description="Low complexity" evidence="1">
    <location>
        <begin position="320"/>
        <end position="346"/>
    </location>
</feature>
<name>A0A8H4RX12_9HELO</name>
<feature type="compositionally biased region" description="Low complexity" evidence="1">
    <location>
        <begin position="459"/>
        <end position="478"/>
    </location>
</feature>
<feature type="compositionally biased region" description="Basic and acidic residues" evidence="1">
    <location>
        <begin position="198"/>
        <end position="221"/>
    </location>
</feature>
<feature type="region of interest" description="Disordered" evidence="1">
    <location>
        <begin position="457"/>
        <end position="504"/>
    </location>
</feature>
<feature type="region of interest" description="Disordered" evidence="1">
    <location>
        <begin position="193"/>
        <end position="254"/>
    </location>
</feature>
<feature type="region of interest" description="Disordered" evidence="1">
    <location>
        <begin position="532"/>
        <end position="639"/>
    </location>
</feature>
<dbReference type="GO" id="GO:0005634">
    <property type="term" value="C:nucleus"/>
    <property type="evidence" value="ECO:0007669"/>
    <property type="project" value="TreeGrafter"/>
</dbReference>
<reference evidence="3 4" key="1">
    <citation type="submission" date="2020-03" db="EMBL/GenBank/DDBJ databases">
        <title>Draft Genome Sequence of Cudoniella acicularis.</title>
        <authorList>
            <person name="Buettner E."/>
            <person name="Kellner H."/>
        </authorList>
    </citation>
    <scope>NUCLEOTIDE SEQUENCE [LARGE SCALE GENOMIC DNA]</scope>
    <source>
        <strain evidence="3 4">DSM 108380</strain>
    </source>
</reference>
<accession>A0A8H4RX12</accession>
<sequence length="639" mass="68521">MTTATVATLPRLSATALSEILLDANKETSNLDALTPPKGVAIVDVRDDVWVQGRGSIIQWHAAKPSMNAAYTNINIPIADTRADHIGGHIRHSLHTPSTTLDTALPTLVRKLRDKETVVFHCALSQQRGPSAALRYIRERERLVGQGSVKLEQGSGVGSVLRKNAEDAAAKGRKGRRMASGRMFPTEAIVKPRVTTLRKTEGKICRDDRKDKKRRREEESLRSPGTSTDRSSTSDGWMLHEDSIQRRTESTTRGWATLAPRRERTTNLSDAFFVKGSAAWNREPPSGLRTGSANANGIEERTGRANEERIWRAFNNGNRNSTPTPAANPSAAGNPNPTPNSNAGANVNAQGNLNGNSNGNEHPEMQTEIYSPPPSYRSISQRLDAMHAILSGLNSDSNGSISGSGSRSRSGFGRGSRSAVALANSFSAAQERQTQIQTPPPPYRSISQRLEAMHAEFARTSSHSGGSISGSGSRSRSGFGRGSRGAGTASVTLSHTSRSQDSAARDCWERYANVGEGSSQTVEFWDGFANVSTSSHANAGSEEDVDVPPPSYSMSALDRVYQGPTQEISGEGGGSQPVSNGFGDVDLNSDGDGESGEWSADGESDGGDGDGRRSRKGGNQAGRLQEPTPGYQRDWNPWR</sequence>
<dbReference type="PANTHER" id="PTHR10828">
    <property type="entry name" value="M-PHASE INDUCER PHOSPHATASE DUAL SPECIFICITY PHOSPHATASE CDC25"/>
    <property type="match status" value="1"/>
</dbReference>
<protein>
    <recommendedName>
        <fullName evidence="2">Rhodanese domain-containing protein</fullName>
    </recommendedName>
</protein>
<dbReference type="PROSITE" id="PS50206">
    <property type="entry name" value="RHODANESE_3"/>
    <property type="match status" value="1"/>
</dbReference>
<evidence type="ECO:0000313" key="4">
    <source>
        <dbReference type="Proteomes" id="UP000566819"/>
    </source>
</evidence>
<dbReference type="InterPro" id="IPR001763">
    <property type="entry name" value="Rhodanese-like_dom"/>
</dbReference>
<dbReference type="GO" id="GO:0004725">
    <property type="term" value="F:protein tyrosine phosphatase activity"/>
    <property type="evidence" value="ECO:0007669"/>
    <property type="project" value="TreeGrafter"/>
</dbReference>
<feature type="compositionally biased region" description="Polar residues" evidence="1">
    <location>
        <begin position="347"/>
        <end position="360"/>
    </location>
</feature>
<dbReference type="EMBL" id="JAAMPI010000019">
    <property type="protein sequence ID" value="KAF4637535.1"/>
    <property type="molecule type" value="Genomic_DNA"/>
</dbReference>